<keyword evidence="4" id="KW-1015">Disulfide bond</keyword>
<evidence type="ECO:0000313" key="8">
    <source>
        <dbReference type="EMBL" id="KEQ18542.1"/>
    </source>
</evidence>
<comment type="similarity">
    <text evidence="1">Belongs to the thioredoxin family. DsbA subfamily.</text>
</comment>
<dbReference type="STRING" id="1137799.GZ78_13810"/>
<keyword evidence="3" id="KW-0560">Oxidoreductase</keyword>
<gene>
    <name evidence="8" type="ORF">GZ78_13810</name>
</gene>
<dbReference type="OrthoDB" id="9780340at2"/>
<dbReference type="eggNOG" id="COG1651">
    <property type="taxonomic scope" value="Bacteria"/>
</dbReference>
<dbReference type="Gene3D" id="3.40.30.10">
    <property type="entry name" value="Glutaredoxin"/>
    <property type="match status" value="1"/>
</dbReference>
<keyword evidence="2 6" id="KW-0732">Signal</keyword>
<feature type="signal peptide" evidence="6">
    <location>
        <begin position="1"/>
        <end position="21"/>
    </location>
</feature>
<dbReference type="AlphaFoldDB" id="A0A081NJB9"/>
<name>A0A081NJB9_9GAMM</name>
<feature type="chain" id="PRO_5001760937" description="Thioredoxin domain-containing protein" evidence="6">
    <location>
        <begin position="22"/>
        <end position="333"/>
    </location>
</feature>
<evidence type="ECO:0000313" key="9">
    <source>
        <dbReference type="Proteomes" id="UP000028073"/>
    </source>
</evidence>
<dbReference type="GO" id="GO:0016491">
    <property type="term" value="F:oxidoreductase activity"/>
    <property type="evidence" value="ECO:0007669"/>
    <property type="project" value="UniProtKB-KW"/>
</dbReference>
<dbReference type="PANTHER" id="PTHR13887:SF14">
    <property type="entry name" value="DISULFIDE BOND FORMATION PROTEIN D"/>
    <property type="match status" value="1"/>
</dbReference>
<keyword evidence="9" id="KW-1185">Reference proteome</keyword>
<evidence type="ECO:0000256" key="2">
    <source>
        <dbReference type="ARBA" id="ARBA00022729"/>
    </source>
</evidence>
<sequence>MFKKNVAVLLLASATLQPALAEESNTLFTYKGKDYALKDLQPQLQQAFYTAQVKAQESLNPVLEQAMVEKYIEDLATRSDRAINDVREELLTAESVSKEDVVAVYEQYKEQIGRPLEEVEAALTQQLQQQKQQEKVLSLIEKVKKETGFVNQLKKPEPPTFSMDLSPYPFKGPEDAKVTVVEFADYNCGYCRNSKPEIDKLLKQYGDQVKFYYIDYPVTEKGVAGSTTQTARGAYCAGKQDKFWEFYNLAYEKPVTMESASELATALKLDEKSFNACLTSDESADFVKNSEKMALDLGVTGTPTLFVNGRLLHTHDAGKDLKAELDKSLKPKS</sequence>
<protein>
    <recommendedName>
        <fullName evidence="7">Thioredoxin domain-containing protein</fullName>
    </recommendedName>
</protein>
<reference evidence="8 9" key="1">
    <citation type="submission" date="2014-06" db="EMBL/GenBank/DDBJ databases">
        <title>Whole Genome Sequences of Three Symbiotic Endozoicomonas Bacteria.</title>
        <authorList>
            <person name="Neave M.J."/>
            <person name="Apprill A."/>
            <person name="Voolstra C.R."/>
        </authorList>
    </citation>
    <scope>NUCLEOTIDE SEQUENCE [LARGE SCALE GENOMIC DNA]</scope>
    <source>
        <strain evidence="8 9">DSM 25634</strain>
    </source>
</reference>
<feature type="domain" description="Thioredoxin" evidence="7">
    <location>
        <begin position="110"/>
        <end position="330"/>
    </location>
</feature>
<evidence type="ECO:0000256" key="1">
    <source>
        <dbReference type="ARBA" id="ARBA00005791"/>
    </source>
</evidence>
<proteinExistence type="inferred from homology"/>
<dbReference type="InterPro" id="IPR012336">
    <property type="entry name" value="Thioredoxin-like_fold"/>
</dbReference>
<organism evidence="8 9">
    <name type="scientific">Endozoicomonas numazuensis</name>
    <dbReference type="NCBI Taxonomy" id="1137799"/>
    <lineage>
        <taxon>Bacteria</taxon>
        <taxon>Pseudomonadati</taxon>
        <taxon>Pseudomonadota</taxon>
        <taxon>Gammaproteobacteria</taxon>
        <taxon>Oceanospirillales</taxon>
        <taxon>Endozoicomonadaceae</taxon>
        <taxon>Endozoicomonas</taxon>
    </lineage>
</organism>
<comment type="caution">
    <text evidence="8">The sequence shown here is derived from an EMBL/GenBank/DDBJ whole genome shotgun (WGS) entry which is preliminary data.</text>
</comment>
<dbReference type="InterPro" id="IPR036249">
    <property type="entry name" value="Thioredoxin-like_sf"/>
</dbReference>
<accession>A0A081NJB9</accession>
<evidence type="ECO:0000256" key="3">
    <source>
        <dbReference type="ARBA" id="ARBA00023002"/>
    </source>
</evidence>
<dbReference type="Pfam" id="PF13462">
    <property type="entry name" value="Thioredoxin_4"/>
    <property type="match status" value="1"/>
</dbReference>
<evidence type="ECO:0000256" key="6">
    <source>
        <dbReference type="SAM" id="SignalP"/>
    </source>
</evidence>
<dbReference type="SUPFAM" id="SSF52833">
    <property type="entry name" value="Thioredoxin-like"/>
    <property type="match status" value="1"/>
</dbReference>
<evidence type="ECO:0000256" key="4">
    <source>
        <dbReference type="ARBA" id="ARBA00023157"/>
    </source>
</evidence>
<dbReference type="Proteomes" id="UP000028073">
    <property type="component" value="Unassembled WGS sequence"/>
</dbReference>
<dbReference type="EMBL" id="JOKH01000002">
    <property type="protein sequence ID" value="KEQ18542.1"/>
    <property type="molecule type" value="Genomic_DNA"/>
</dbReference>
<dbReference type="PANTHER" id="PTHR13887">
    <property type="entry name" value="GLUTATHIONE S-TRANSFERASE KAPPA"/>
    <property type="match status" value="1"/>
</dbReference>
<evidence type="ECO:0000256" key="5">
    <source>
        <dbReference type="ARBA" id="ARBA00023284"/>
    </source>
</evidence>
<dbReference type="PROSITE" id="PS51352">
    <property type="entry name" value="THIOREDOXIN_2"/>
    <property type="match status" value="1"/>
</dbReference>
<evidence type="ECO:0000259" key="7">
    <source>
        <dbReference type="PROSITE" id="PS51352"/>
    </source>
</evidence>
<keyword evidence="5" id="KW-0676">Redox-active center</keyword>
<dbReference type="InterPro" id="IPR013766">
    <property type="entry name" value="Thioredoxin_domain"/>
</dbReference>
<dbReference type="RefSeq" id="WP_034835982.1">
    <property type="nucleotide sequence ID" value="NZ_JOKH01000002.1"/>
</dbReference>